<sequence>MHKLDLANFPVTETLKMLASLLEKITSANDQLKSSHSVSHSETSSSSSTAVTTTPSFTLYFDRMSKNASASNSGKRFSIDSFNIHRLIIAGIMVSSKFFSDVFFTNSRYAKVGGLPVSELNQLELEFLILNDFRLAITVDELQRYGDQLLKHWTMEEGSRQGGSIYENMRYPNGIGVNRWDSGMDKNNAQYKRTRRLHSIDDSNTSKGGGSKAIKEEEQSENYRSHRRENSFSSTRSLNIPYQSSLTSSPQQYSTHLSKTPPPGSSPSTFTSTLGGPHPPSINGSPMNSPFTHHPHYHHLHKQYPHHQSQHHRSVSLGSTIKRANSSGSLLSRARDLSEDLHQYHQRHSSPKPMNPEEHVYRNAAPSPYYPGTSIPSSSISSNGRGGPQNLVTPSPTHKITNLMRRMSHDSPANLFQYPTPSAYHYTAYPPPSTQSLPTTPVSTLPPPSSSISFNPAAIGSVTNSAAVAALGYARRASLVLPPLPRHLGLHNNVSSSISTVAPENIGGSGLVRRGSIPSWNGCSLSNGGNGNGGNGPSSLLSSVSTNPVNGSGSPSTELTRKGSWVMVTNHSQSNNSSIGQHNINNHVHQLNHQHNNHNYHAHQHIQRQQNHGSGNKSRSSSSDSSHSSSTTGSASDTSGSPSIAVSRGATNDGENRSIDGTNKTLDN</sequence>
<reference evidence="1" key="1">
    <citation type="submission" date="2021-06" db="EMBL/GenBank/DDBJ databases">
        <authorList>
            <person name="Kallberg Y."/>
            <person name="Tangrot J."/>
            <person name="Rosling A."/>
        </authorList>
    </citation>
    <scope>NUCLEOTIDE SEQUENCE</scope>
    <source>
        <strain evidence="1">CL356</strain>
    </source>
</reference>
<name>A0ACA9LZ08_9GLOM</name>
<organism evidence="1 2">
    <name type="scientific">Acaulospora colombiana</name>
    <dbReference type="NCBI Taxonomy" id="27376"/>
    <lineage>
        <taxon>Eukaryota</taxon>
        <taxon>Fungi</taxon>
        <taxon>Fungi incertae sedis</taxon>
        <taxon>Mucoromycota</taxon>
        <taxon>Glomeromycotina</taxon>
        <taxon>Glomeromycetes</taxon>
        <taxon>Diversisporales</taxon>
        <taxon>Acaulosporaceae</taxon>
        <taxon>Acaulospora</taxon>
    </lineage>
</organism>
<dbReference type="Proteomes" id="UP000789525">
    <property type="component" value="Unassembled WGS sequence"/>
</dbReference>
<evidence type="ECO:0000313" key="1">
    <source>
        <dbReference type="EMBL" id="CAG8555699.1"/>
    </source>
</evidence>
<dbReference type="EMBL" id="CAJVPT010008826">
    <property type="protein sequence ID" value="CAG8555699.1"/>
    <property type="molecule type" value="Genomic_DNA"/>
</dbReference>
<protein>
    <submittedName>
        <fullName evidence="1">15334_t:CDS:1</fullName>
    </submittedName>
</protein>
<accession>A0ACA9LZ08</accession>
<gene>
    <name evidence="1" type="ORF">ACOLOM_LOCUS5034</name>
</gene>
<evidence type="ECO:0000313" key="2">
    <source>
        <dbReference type="Proteomes" id="UP000789525"/>
    </source>
</evidence>
<keyword evidence="2" id="KW-1185">Reference proteome</keyword>
<proteinExistence type="predicted"/>
<comment type="caution">
    <text evidence="1">The sequence shown here is derived from an EMBL/GenBank/DDBJ whole genome shotgun (WGS) entry which is preliminary data.</text>
</comment>